<name>A0A2J6QXQ1_HYAVF</name>
<sequence length="204" mass="23416">MSPPIYSSYPGIWHVQHSSRELWHGKRNVHAEFTAEGSLDCTYQERETSEIKAYKDTDWEVVVDGKDGHLQCWMKETEYGIEDSAGEIRGDWRARWVVVAFHSGSDTIDGVDILCNRQTEISRDTRLEILEILKLKSKNAQFPGLNDLVLLAVPDDGARNEEMRKAAEQEQREWEKRTGKEVGISEDLIYNDVEEEEASRCGVQ</sequence>
<organism evidence="1 2">
    <name type="scientific">Hyaloscypha variabilis (strain UAMH 11265 / GT02V1 / F)</name>
    <name type="common">Meliniomyces variabilis</name>
    <dbReference type="NCBI Taxonomy" id="1149755"/>
    <lineage>
        <taxon>Eukaryota</taxon>
        <taxon>Fungi</taxon>
        <taxon>Dikarya</taxon>
        <taxon>Ascomycota</taxon>
        <taxon>Pezizomycotina</taxon>
        <taxon>Leotiomycetes</taxon>
        <taxon>Helotiales</taxon>
        <taxon>Hyaloscyphaceae</taxon>
        <taxon>Hyaloscypha</taxon>
        <taxon>Hyaloscypha variabilis</taxon>
    </lineage>
</organism>
<evidence type="ECO:0000313" key="2">
    <source>
        <dbReference type="Proteomes" id="UP000235786"/>
    </source>
</evidence>
<reference evidence="1 2" key="1">
    <citation type="submission" date="2016-04" db="EMBL/GenBank/DDBJ databases">
        <title>A degradative enzymes factory behind the ericoid mycorrhizal symbiosis.</title>
        <authorList>
            <consortium name="DOE Joint Genome Institute"/>
            <person name="Martino E."/>
            <person name="Morin E."/>
            <person name="Grelet G."/>
            <person name="Kuo A."/>
            <person name="Kohler A."/>
            <person name="Daghino S."/>
            <person name="Barry K."/>
            <person name="Choi C."/>
            <person name="Cichocki N."/>
            <person name="Clum A."/>
            <person name="Copeland A."/>
            <person name="Hainaut M."/>
            <person name="Haridas S."/>
            <person name="Labutti K."/>
            <person name="Lindquist E."/>
            <person name="Lipzen A."/>
            <person name="Khouja H.-R."/>
            <person name="Murat C."/>
            <person name="Ohm R."/>
            <person name="Olson A."/>
            <person name="Spatafora J."/>
            <person name="Veneault-Fourrey C."/>
            <person name="Henrissat B."/>
            <person name="Grigoriev I."/>
            <person name="Martin F."/>
            <person name="Perotto S."/>
        </authorList>
    </citation>
    <scope>NUCLEOTIDE SEQUENCE [LARGE SCALE GENOMIC DNA]</scope>
    <source>
        <strain evidence="1 2">F</strain>
    </source>
</reference>
<gene>
    <name evidence="1" type="ORF">L207DRAFT_519713</name>
</gene>
<dbReference type="OrthoDB" id="3920742at2759"/>
<dbReference type="Proteomes" id="UP000235786">
    <property type="component" value="Unassembled WGS sequence"/>
</dbReference>
<dbReference type="AlphaFoldDB" id="A0A2J6QXQ1"/>
<evidence type="ECO:0000313" key="1">
    <source>
        <dbReference type="EMBL" id="PMD31057.1"/>
    </source>
</evidence>
<accession>A0A2J6QXQ1</accession>
<protein>
    <submittedName>
        <fullName evidence="1">Uncharacterized protein</fullName>
    </submittedName>
</protein>
<keyword evidence="2" id="KW-1185">Reference proteome</keyword>
<dbReference type="EMBL" id="KZ613964">
    <property type="protein sequence ID" value="PMD31057.1"/>
    <property type="molecule type" value="Genomic_DNA"/>
</dbReference>
<proteinExistence type="predicted"/>